<proteinExistence type="predicted"/>
<gene>
    <name evidence="1" type="ORF">RUM44_008652</name>
</gene>
<comment type="caution">
    <text evidence="1">The sequence shown here is derived from an EMBL/GenBank/DDBJ whole genome shotgun (WGS) entry which is preliminary data.</text>
</comment>
<reference evidence="1 2" key="1">
    <citation type="submission" date="2023-09" db="EMBL/GenBank/DDBJ databases">
        <title>Genomes of two closely related lineages of the louse Polyplax serrata with different host specificities.</title>
        <authorList>
            <person name="Martinu J."/>
            <person name="Tarabai H."/>
            <person name="Stefka J."/>
            <person name="Hypsa V."/>
        </authorList>
    </citation>
    <scope>NUCLEOTIDE SEQUENCE [LARGE SCALE GENOMIC DNA]</scope>
    <source>
        <strain evidence="1">98ZLc_SE</strain>
    </source>
</reference>
<organism evidence="1 2">
    <name type="scientific">Polyplax serrata</name>
    <name type="common">Common mouse louse</name>
    <dbReference type="NCBI Taxonomy" id="468196"/>
    <lineage>
        <taxon>Eukaryota</taxon>
        <taxon>Metazoa</taxon>
        <taxon>Ecdysozoa</taxon>
        <taxon>Arthropoda</taxon>
        <taxon>Hexapoda</taxon>
        <taxon>Insecta</taxon>
        <taxon>Pterygota</taxon>
        <taxon>Neoptera</taxon>
        <taxon>Paraneoptera</taxon>
        <taxon>Psocodea</taxon>
        <taxon>Troctomorpha</taxon>
        <taxon>Phthiraptera</taxon>
        <taxon>Anoplura</taxon>
        <taxon>Polyplacidae</taxon>
        <taxon>Polyplax</taxon>
    </lineage>
</organism>
<name>A0ABR1B8V3_POLSC</name>
<evidence type="ECO:0000313" key="2">
    <source>
        <dbReference type="Proteomes" id="UP001359485"/>
    </source>
</evidence>
<dbReference type="EMBL" id="JAWJWF010000002">
    <property type="protein sequence ID" value="KAK6638223.1"/>
    <property type="molecule type" value="Genomic_DNA"/>
</dbReference>
<dbReference type="Proteomes" id="UP001359485">
    <property type="component" value="Unassembled WGS sequence"/>
</dbReference>
<keyword evidence="2" id="KW-1185">Reference proteome</keyword>
<evidence type="ECO:0000313" key="1">
    <source>
        <dbReference type="EMBL" id="KAK6638223.1"/>
    </source>
</evidence>
<sequence length="107" mass="11969">MKRSPTSSSKVSEDITEFCPHLMGPKLFSLVATLIREGDRCLREDTNRSQAPGKIPLVTVKSLSRWYQTLPEHLLCSCCLANEDTRMGTFWAKVTLGHGEQKVCAKT</sequence>
<protein>
    <submittedName>
        <fullName evidence="1">Uncharacterized protein</fullName>
    </submittedName>
</protein>
<accession>A0ABR1B8V3</accession>